<dbReference type="PRINTS" id="PR00301">
    <property type="entry name" value="HEATSHOCK70"/>
</dbReference>
<dbReference type="Pfam" id="PF00012">
    <property type="entry name" value="HSP70"/>
    <property type="match status" value="1"/>
</dbReference>
<feature type="region of interest" description="Disordered" evidence="5">
    <location>
        <begin position="513"/>
        <end position="546"/>
    </location>
</feature>
<dbReference type="Gene3D" id="3.90.640.10">
    <property type="entry name" value="Actin, Chain A, domain 4"/>
    <property type="match status" value="1"/>
</dbReference>
<evidence type="ECO:0000313" key="7">
    <source>
        <dbReference type="EMBL" id="MCS5732653.1"/>
    </source>
</evidence>
<evidence type="ECO:0000256" key="3">
    <source>
        <dbReference type="ARBA" id="ARBA00023186"/>
    </source>
</evidence>
<name>A0ABT2GXG2_9MICO</name>
<evidence type="ECO:0000313" key="8">
    <source>
        <dbReference type="Proteomes" id="UP001165586"/>
    </source>
</evidence>
<reference evidence="7" key="1">
    <citation type="submission" date="2022-08" db="EMBL/GenBank/DDBJ databases">
        <authorList>
            <person name="Deng Y."/>
            <person name="Han X.-F."/>
            <person name="Zhang Y.-Q."/>
        </authorList>
    </citation>
    <scope>NUCLEOTIDE SEQUENCE</scope>
    <source>
        <strain evidence="7">CPCC 203386</strain>
    </source>
</reference>
<dbReference type="SUPFAM" id="SSF53067">
    <property type="entry name" value="Actin-like ATPase domain"/>
    <property type="match status" value="2"/>
</dbReference>
<evidence type="ECO:0000256" key="4">
    <source>
        <dbReference type="RuleBase" id="RU003322"/>
    </source>
</evidence>
<feature type="transmembrane region" description="Helical" evidence="6">
    <location>
        <begin position="485"/>
        <end position="511"/>
    </location>
</feature>
<dbReference type="EMBL" id="JANLCJ010000001">
    <property type="protein sequence ID" value="MCS5732653.1"/>
    <property type="molecule type" value="Genomic_DNA"/>
</dbReference>
<accession>A0ABT2GXG2</accession>
<keyword evidence="6" id="KW-1133">Transmembrane helix</keyword>
<evidence type="ECO:0000256" key="2">
    <source>
        <dbReference type="ARBA" id="ARBA00022840"/>
    </source>
</evidence>
<comment type="caution">
    <text evidence="7">The sequence shown here is derived from an EMBL/GenBank/DDBJ whole genome shotgun (WGS) entry which is preliminary data.</text>
</comment>
<keyword evidence="3" id="KW-0143">Chaperone</keyword>
<dbReference type="Proteomes" id="UP001165586">
    <property type="component" value="Unassembled WGS sequence"/>
</dbReference>
<keyword evidence="1 4" id="KW-0547">Nucleotide-binding</keyword>
<feature type="region of interest" description="Disordered" evidence="5">
    <location>
        <begin position="411"/>
        <end position="431"/>
    </location>
</feature>
<keyword evidence="8" id="KW-1185">Reference proteome</keyword>
<gene>
    <name evidence="7" type="ORF">N1032_02710</name>
</gene>
<protein>
    <submittedName>
        <fullName evidence="7">Hsp70 family protein</fullName>
    </submittedName>
</protein>
<keyword evidence="6" id="KW-0472">Membrane</keyword>
<proteinExistence type="inferred from homology"/>
<dbReference type="InterPro" id="IPR043129">
    <property type="entry name" value="ATPase_NBD"/>
</dbReference>
<dbReference type="InterPro" id="IPR013126">
    <property type="entry name" value="Hsp_70_fam"/>
</dbReference>
<keyword evidence="6" id="KW-0812">Transmembrane</keyword>
<keyword evidence="2 4" id="KW-0067">ATP-binding</keyword>
<dbReference type="Gene3D" id="3.30.420.40">
    <property type="match status" value="2"/>
</dbReference>
<comment type="similarity">
    <text evidence="4">Belongs to the heat shock protein 70 family.</text>
</comment>
<evidence type="ECO:0000256" key="5">
    <source>
        <dbReference type="SAM" id="MobiDB-lite"/>
    </source>
</evidence>
<sequence length="703" mass="70993">MPDTTPWALAIDFGTSNTAAATHGVVGIRPLSLETNSTTMPSAVLLAGSVIVVGRAAENQRRLHPERYEGAPKSRIGETSILLGEQLVDPVLLVSHVIASVRDKALAQFGQVMPHRLWLTHPAAWSNEKLDALVQAAVLAGFDRAAITLVAEPIAAVHHFAQAMHLAPGSRVAVFDFGGGTCDVAVLERTSDSTPGSEYRILGADGDAHLGGNDFDDRLYQWVLAELSQQGEPELLAALEAPAGLGARLTLRDAVRAAKEDVSAYPSSTIAVGAGGREAAVTITRVEYEQLIAPDVERAAVLLRRVLDATGTPPNALEALYLTGGSSRTPAVHRAVEAVIGRSPVTLDDPKLVVAEGALFTPVAGTVRATAGGATAPEGSAGGAVTAAGLGAAGVGAGAAAAAAGAVAGAATTAPPSDASRPQSGAIPVYPGSDAGGAGGAMAGGAVAGGGGAVVPPGSLPPQYPGDVWSPPPPPPRRPWYRGPLLLLPILGAVVVLIVVVSIIVTAVNLAGSGSTAGDSPAPSTSAPPESPAPAPDPEVTCWDGSTAPAGSCPAVTGAEGLEWAFDTTDADFPLACQTAPDPAAEAVTVELCSWNDIAATVELSEFATPADAAAFWDAFAAANLTGVTESDLLLTGDDVPIGTLRQGTYTANASEYQIACYTKLAMCAAIYGATDGATFTAADQRLGYVDDASIQQAIDDGR</sequence>
<feature type="compositionally biased region" description="Low complexity" evidence="5">
    <location>
        <begin position="513"/>
        <end position="528"/>
    </location>
</feature>
<dbReference type="PANTHER" id="PTHR19375">
    <property type="entry name" value="HEAT SHOCK PROTEIN 70KDA"/>
    <property type="match status" value="1"/>
</dbReference>
<evidence type="ECO:0000256" key="6">
    <source>
        <dbReference type="SAM" id="Phobius"/>
    </source>
</evidence>
<organism evidence="7 8">
    <name type="scientific">Herbiconiux daphne</name>
    <dbReference type="NCBI Taxonomy" id="2970914"/>
    <lineage>
        <taxon>Bacteria</taxon>
        <taxon>Bacillati</taxon>
        <taxon>Actinomycetota</taxon>
        <taxon>Actinomycetes</taxon>
        <taxon>Micrococcales</taxon>
        <taxon>Microbacteriaceae</taxon>
        <taxon>Herbiconiux</taxon>
    </lineage>
</organism>
<evidence type="ECO:0000256" key="1">
    <source>
        <dbReference type="ARBA" id="ARBA00022741"/>
    </source>
</evidence>
<dbReference type="RefSeq" id="WP_259537276.1">
    <property type="nucleotide sequence ID" value="NZ_JANLCJ010000001.1"/>
</dbReference>